<gene>
    <name evidence="2" type="ORF">DES52_101156</name>
</gene>
<feature type="transmembrane region" description="Helical" evidence="1">
    <location>
        <begin position="36"/>
        <end position="54"/>
    </location>
</feature>
<protein>
    <submittedName>
        <fullName evidence="2">Uncharacterized protein</fullName>
    </submittedName>
</protein>
<keyword evidence="1" id="KW-0472">Membrane</keyword>
<comment type="caution">
    <text evidence="2">The sequence shown here is derived from an EMBL/GenBank/DDBJ whole genome shotgun (WGS) entry which is preliminary data.</text>
</comment>
<dbReference type="RefSeq" id="WP_110884855.1">
    <property type="nucleotide sequence ID" value="NZ_QJSX01000001.1"/>
</dbReference>
<organism evidence="2 3">
    <name type="scientific">Deinococcus yavapaiensis KR-236</name>
    <dbReference type="NCBI Taxonomy" id="694435"/>
    <lineage>
        <taxon>Bacteria</taxon>
        <taxon>Thermotogati</taxon>
        <taxon>Deinococcota</taxon>
        <taxon>Deinococci</taxon>
        <taxon>Deinococcales</taxon>
        <taxon>Deinococcaceae</taxon>
        <taxon>Deinococcus</taxon>
    </lineage>
</organism>
<accession>A0A318SN84</accession>
<evidence type="ECO:0000256" key="1">
    <source>
        <dbReference type="SAM" id="Phobius"/>
    </source>
</evidence>
<feature type="transmembrane region" description="Helical" evidence="1">
    <location>
        <begin position="60"/>
        <end position="78"/>
    </location>
</feature>
<evidence type="ECO:0000313" key="2">
    <source>
        <dbReference type="EMBL" id="PYE56352.1"/>
    </source>
</evidence>
<feature type="transmembrane region" description="Helical" evidence="1">
    <location>
        <begin position="6"/>
        <end position="27"/>
    </location>
</feature>
<keyword evidence="1" id="KW-0812">Transmembrane</keyword>
<proteinExistence type="predicted"/>
<sequence>MLLYNVHTWYGHLLQLVPMLVVAFFLLRRGQPVQRIAPVLLDINVAIGLLLWLLDRPSVSIWHPILMFAAIGIAHGVSRSRNRGVVIGAWIGVLALVVISIQIAGGNIRI</sequence>
<evidence type="ECO:0000313" key="3">
    <source>
        <dbReference type="Proteomes" id="UP000248326"/>
    </source>
</evidence>
<dbReference type="OrthoDB" id="73627at2"/>
<feature type="transmembrane region" description="Helical" evidence="1">
    <location>
        <begin position="85"/>
        <end position="105"/>
    </location>
</feature>
<dbReference type="EMBL" id="QJSX01000001">
    <property type="protein sequence ID" value="PYE56352.1"/>
    <property type="molecule type" value="Genomic_DNA"/>
</dbReference>
<keyword evidence="3" id="KW-1185">Reference proteome</keyword>
<dbReference type="AlphaFoldDB" id="A0A318SN84"/>
<name>A0A318SN84_9DEIO</name>
<keyword evidence="1" id="KW-1133">Transmembrane helix</keyword>
<reference evidence="2 3" key="1">
    <citation type="submission" date="2018-06" db="EMBL/GenBank/DDBJ databases">
        <title>Genomic Encyclopedia of Type Strains, Phase IV (KMG-IV): sequencing the most valuable type-strain genomes for metagenomic binning, comparative biology and taxonomic classification.</title>
        <authorList>
            <person name="Goeker M."/>
        </authorList>
    </citation>
    <scope>NUCLEOTIDE SEQUENCE [LARGE SCALE GENOMIC DNA]</scope>
    <source>
        <strain evidence="2 3">DSM 18048</strain>
    </source>
</reference>
<dbReference type="Proteomes" id="UP000248326">
    <property type="component" value="Unassembled WGS sequence"/>
</dbReference>